<dbReference type="GO" id="GO:0046983">
    <property type="term" value="F:protein dimerization activity"/>
    <property type="evidence" value="ECO:0007669"/>
    <property type="project" value="InterPro"/>
</dbReference>
<keyword evidence="3" id="KW-0597">Phosphoprotein</keyword>
<evidence type="ECO:0000313" key="12">
    <source>
        <dbReference type="Proteomes" id="UP000198863"/>
    </source>
</evidence>
<keyword evidence="7" id="KW-0067">ATP-binding</keyword>
<evidence type="ECO:0000256" key="9">
    <source>
        <dbReference type="SAM" id="Phobius"/>
    </source>
</evidence>
<dbReference type="Proteomes" id="UP000198863">
    <property type="component" value="Unassembled WGS sequence"/>
</dbReference>
<feature type="transmembrane region" description="Helical" evidence="9">
    <location>
        <begin position="46"/>
        <end position="64"/>
    </location>
</feature>
<dbReference type="SUPFAM" id="SSF55874">
    <property type="entry name" value="ATPase domain of HSP90 chaperone/DNA topoisomerase II/histidine kinase"/>
    <property type="match status" value="1"/>
</dbReference>
<proteinExistence type="predicted"/>
<dbReference type="GO" id="GO:0005524">
    <property type="term" value="F:ATP binding"/>
    <property type="evidence" value="ECO:0007669"/>
    <property type="project" value="UniProtKB-KW"/>
</dbReference>
<dbReference type="PANTHER" id="PTHR24421">
    <property type="entry name" value="NITRATE/NITRITE SENSOR PROTEIN NARX-RELATED"/>
    <property type="match status" value="1"/>
</dbReference>
<evidence type="ECO:0000256" key="1">
    <source>
        <dbReference type="ARBA" id="ARBA00000085"/>
    </source>
</evidence>
<feature type="transmembrane region" description="Helical" evidence="9">
    <location>
        <begin position="137"/>
        <end position="154"/>
    </location>
</feature>
<evidence type="ECO:0000256" key="7">
    <source>
        <dbReference type="ARBA" id="ARBA00022840"/>
    </source>
</evidence>
<dbReference type="Gene3D" id="3.30.565.10">
    <property type="entry name" value="Histidine kinase-like ATPase, C-terminal domain"/>
    <property type="match status" value="1"/>
</dbReference>
<keyword evidence="5" id="KW-0547">Nucleotide-binding</keyword>
<feature type="transmembrane region" description="Helical" evidence="9">
    <location>
        <begin position="107"/>
        <end position="125"/>
    </location>
</feature>
<evidence type="ECO:0000256" key="4">
    <source>
        <dbReference type="ARBA" id="ARBA00022679"/>
    </source>
</evidence>
<dbReference type="GO" id="GO:0016020">
    <property type="term" value="C:membrane"/>
    <property type="evidence" value="ECO:0007669"/>
    <property type="project" value="InterPro"/>
</dbReference>
<keyword evidence="12" id="KW-1185">Reference proteome</keyword>
<keyword evidence="9" id="KW-0812">Transmembrane</keyword>
<keyword evidence="8" id="KW-0902">Two-component regulatory system</keyword>
<dbReference type="InterPro" id="IPR011712">
    <property type="entry name" value="Sig_transdc_His_kin_sub3_dim/P"/>
</dbReference>
<evidence type="ECO:0000256" key="6">
    <source>
        <dbReference type="ARBA" id="ARBA00022777"/>
    </source>
</evidence>
<dbReference type="GO" id="GO:0000155">
    <property type="term" value="F:phosphorelay sensor kinase activity"/>
    <property type="evidence" value="ECO:0007669"/>
    <property type="project" value="InterPro"/>
</dbReference>
<feature type="domain" description="Signal transduction histidine kinase subgroup 3 dimerisation and phosphoacceptor" evidence="10">
    <location>
        <begin position="186"/>
        <end position="251"/>
    </location>
</feature>
<evidence type="ECO:0000256" key="8">
    <source>
        <dbReference type="ARBA" id="ARBA00023012"/>
    </source>
</evidence>
<dbReference type="InterPro" id="IPR050482">
    <property type="entry name" value="Sensor_HK_TwoCompSys"/>
</dbReference>
<dbReference type="AlphaFoldDB" id="A0A1G7S939"/>
<comment type="catalytic activity">
    <reaction evidence="1">
        <text>ATP + protein L-histidine = ADP + protein N-phospho-L-histidine.</text>
        <dbReference type="EC" id="2.7.13.3"/>
    </reaction>
</comment>
<feature type="transmembrane region" description="Helical" evidence="9">
    <location>
        <begin position="18"/>
        <end position="34"/>
    </location>
</feature>
<gene>
    <name evidence="11" type="ORF">SAMN05660324_1928</name>
</gene>
<dbReference type="EC" id="2.7.13.3" evidence="2"/>
<protein>
    <recommendedName>
        <fullName evidence="2">histidine kinase</fullName>
        <ecNumber evidence="2">2.7.13.3</ecNumber>
    </recommendedName>
</protein>
<organism evidence="11 12">
    <name type="scientific">Klenkia brasiliensis</name>
    <dbReference type="NCBI Taxonomy" id="333142"/>
    <lineage>
        <taxon>Bacteria</taxon>
        <taxon>Bacillati</taxon>
        <taxon>Actinomycetota</taxon>
        <taxon>Actinomycetes</taxon>
        <taxon>Geodermatophilales</taxon>
        <taxon>Geodermatophilaceae</taxon>
        <taxon>Klenkia</taxon>
    </lineage>
</organism>
<feature type="transmembrane region" description="Helical" evidence="9">
    <location>
        <begin position="70"/>
        <end position="95"/>
    </location>
</feature>
<dbReference type="InterPro" id="IPR036890">
    <property type="entry name" value="HATPase_C_sf"/>
</dbReference>
<dbReference type="Gene3D" id="1.20.5.1930">
    <property type="match status" value="1"/>
</dbReference>
<dbReference type="CDD" id="cd16917">
    <property type="entry name" value="HATPase_UhpB-NarQ-NarX-like"/>
    <property type="match status" value="1"/>
</dbReference>
<evidence type="ECO:0000313" key="11">
    <source>
        <dbReference type="EMBL" id="SDG19577.1"/>
    </source>
</evidence>
<accession>A0A1G7S939</accession>
<keyword evidence="6 11" id="KW-0418">Kinase</keyword>
<keyword evidence="9" id="KW-0472">Membrane</keyword>
<keyword evidence="9" id="KW-1133">Transmembrane helix</keyword>
<name>A0A1G7S939_9ACTN</name>
<keyword evidence="4" id="KW-0808">Transferase</keyword>
<evidence type="ECO:0000256" key="5">
    <source>
        <dbReference type="ARBA" id="ARBA00022741"/>
    </source>
</evidence>
<dbReference type="EMBL" id="FNCF01000003">
    <property type="protein sequence ID" value="SDG19577.1"/>
    <property type="molecule type" value="Genomic_DNA"/>
</dbReference>
<reference evidence="12" key="1">
    <citation type="submission" date="2016-10" db="EMBL/GenBank/DDBJ databases">
        <authorList>
            <person name="Varghese N."/>
            <person name="Submissions S."/>
        </authorList>
    </citation>
    <scope>NUCLEOTIDE SEQUENCE [LARGE SCALE GENOMIC DNA]</scope>
    <source>
        <strain evidence="12">DSM 44526</strain>
    </source>
</reference>
<evidence type="ECO:0000259" key="10">
    <source>
        <dbReference type="Pfam" id="PF07730"/>
    </source>
</evidence>
<sequence>MLQVASAPDTIPGRRRDLRYGLIVTALTALALAAPDGGPAGPGRDGSLLLWAGAAIGLVALLTLRRHPDWALAVCLAVALVAHLITGAPTGLILLVLTAQFIAAVRLPLRAALVLLAVSVAAYLAVDAATGGWDSRVLAPVALMAALTGAGAVVSTQRALLRAATERAAAAEQTKRDEAALQVADERLRIARELHDVVAHHVAVMGIQAGAAEQLLDSDRDQVRAALAQVRASGRTALTELGAVVGLLRSTTADVDAEEGGELQPVAGLARLPELMNTVRAAGLELTVTGKPDGLAELGLPEMSNAAAYRIVQEAFTNAIKYGTGTAALLIDARPGAVTIAITNPVAPSDRTAAREGAGHGLVGMRERAALVGAELSAGPDEGGLFTVQVRLPTHREVRS</sequence>
<dbReference type="PANTHER" id="PTHR24421:SF10">
    <property type="entry name" value="NITRATE_NITRITE SENSOR PROTEIN NARQ"/>
    <property type="match status" value="1"/>
</dbReference>
<evidence type="ECO:0000256" key="2">
    <source>
        <dbReference type="ARBA" id="ARBA00012438"/>
    </source>
</evidence>
<dbReference type="Pfam" id="PF07730">
    <property type="entry name" value="HisKA_3"/>
    <property type="match status" value="1"/>
</dbReference>
<evidence type="ECO:0000256" key="3">
    <source>
        <dbReference type="ARBA" id="ARBA00022553"/>
    </source>
</evidence>